<dbReference type="PANTHER" id="PTHR34590">
    <property type="entry name" value="OS03G0124300 PROTEIN-RELATED"/>
    <property type="match status" value="1"/>
</dbReference>
<evidence type="ECO:0000256" key="1">
    <source>
        <dbReference type="SAM" id="MobiDB-lite"/>
    </source>
</evidence>
<dbReference type="InterPro" id="IPR045272">
    <property type="entry name" value="ANXUR1/2-like"/>
</dbReference>
<keyword evidence="2" id="KW-0675">Receptor</keyword>
<dbReference type="EMBL" id="BKCJ010278448">
    <property type="protein sequence ID" value="GEZ43423.1"/>
    <property type="molecule type" value="Genomic_DNA"/>
</dbReference>
<accession>A0A699IDI1</accession>
<keyword evidence="2" id="KW-0418">Kinase</keyword>
<gene>
    <name evidence="2" type="ORF">Tci_515396</name>
</gene>
<evidence type="ECO:0000313" key="2">
    <source>
        <dbReference type="EMBL" id="GEZ43423.1"/>
    </source>
</evidence>
<sequence>MLLLFTTATSAQPYKATERFLLNCGSFNTTTISDQKWDGDKRSEFVPSNITKTRSDAGGDGPPILPLSKNSSSM</sequence>
<reference evidence="2" key="1">
    <citation type="journal article" date="2019" name="Sci. Rep.">
        <title>Draft genome of Tanacetum cinerariifolium, the natural source of mosquito coil.</title>
        <authorList>
            <person name="Yamashiro T."/>
            <person name="Shiraishi A."/>
            <person name="Satake H."/>
            <person name="Nakayama K."/>
        </authorList>
    </citation>
    <scope>NUCLEOTIDE SEQUENCE</scope>
</reference>
<proteinExistence type="predicted"/>
<organism evidence="2">
    <name type="scientific">Tanacetum cinerariifolium</name>
    <name type="common">Dalmatian daisy</name>
    <name type="synonym">Chrysanthemum cinerariifolium</name>
    <dbReference type="NCBI Taxonomy" id="118510"/>
    <lineage>
        <taxon>Eukaryota</taxon>
        <taxon>Viridiplantae</taxon>
        <taxon>Streptophyta</taxon>
        <taxon>Embryophyta</taxon>
        <taxon>Tracheophyta</taxon>
        <taxon>Spermatophyta</taxon>
        <taxon>Magnoliopsida</taxon>
        <taxon>eudicotyledons</taxon>
        <taxon>Gunneridae</taxon>
        <taxon>Pentapetalae</taxon>
        <taxon>asterids</taxon>
        <taxon>campanulids</taxon>
        <taxon>Asterales</taxon>
        <taxon>Asteraceae</taxon>
        <taxon>Asteroideae</taxon>
        <taxon>Anthemideae</taxon>
        <taxon>Anthemidinae</taxon>
        <taxon>Tanacetum</taxon>
    </lineage>
</organism>
<comment type="caution">
    <text evidence="2">The sequence shown here is derived from an EMBL/GenBank/DDBJ whole genome shotgun (WGS) entry which is preliminary data.</text>
</comment>
<dbReference type="AlphaFoldDB" id="A0A699IDI1"/>
<name>A0A699IDI1_TANCI</name>
<feature type="region of interest" description="Disordered" evidence="1">
    <location>
        <begin position="49"/>
        <end position="74"/>
    </location>
</feature>
<dbReference type="PANTHER" id="PTHR34590:SF5">
    <property type="entry name" value="OS04G0586500 PROTEIN"/>
    <property type="match status" value="1"/>
</dbReference>
<protein>
    <submittedName>
        <fullName evidence="2">Receptor-like protein kinase FERONIA</fullName>
    </submittedName>
</protein>
<dbReference type="GO" id="GO:0004714">
    <property type="term" value="F:transmembrane receptor protein tyrosine kinase activity"/>
    <property type="evidence" value="ECO:0007669"/>
    <property type="project" value="InterPro"/>
</dbReference>
<keyword evidence="2" id="KW-0808">Transferase</keyword>